<organism evidence="1 2">
    <name type="scientific">Brassica cretica</name>
    <name type="common">Mustard</name>
    <dbReference type="NCBI Taxonomy" id="69181"/>
    <lineage>
        <taxon>Eukaryota</taxon>
        <taxon>Viridiplantae</taxon>
        <taxon>Streptophyta</taxon>
        <taxon>Embryophyta</taxon>
        <taxon>Tracheophyta</taxon>
        <taxon>Spermatophyta</taxon>
        <taxon>Magnoliopsida</taxon>
        <taxon>eudicotyledons</taxon>
        <taxon>Gunneridae</taxon>
        <taxon>Pentapetalae</taxon>
        <taxon>rosids</taxon>
        <taxon>malvids</taxon>
        <taxon>Brassicales</taxon>
        <taxon>Brassicaceae</taxon>
        <taxon>Brassiceae</taxon>
        <taxon>Brassica</taxon>
    </lineage>
</organism>
<name>A0A8S9P833_BRACR</name>
<proteinExistence type="predicted"/>
<protein>
    <submittedName>
        <fullName evidence="1">Uncharacterized protein</fullName>
    </submittedName>
</protein>
<dbReference type="Proteomes" id="UP000712600">
    <property type="component" value="Unassembled WGS sequence"/>
</dbReference>
<evidence type="ECO:0000313" key="1">
    <source>
        <dbReference type="EMBL" id="KAF3513744.1"/>
    </source>
</evidence>
<accession>A0A8S9P833</accession>
<sequence>MDAPFMFTPWISEDFWKELQEMSRLTYVFLNMLAHSHRQKLEIYTKDEINEMFYGACGEHERNKEAFQMKLDGVYYPLNDCISWLTTYMEEMKQDIARIQHEANVARPPSIDRRQPPSIDITPPASTLTLSISVTTSSITATASTGSIFFIIKEIEVTNNSEILGTTCCDGFYGGRSSSDGILHVLTKLD</sequence>
<comment type="caution">
    <text evidence="1">The sequence shown here is derived from an EMBL/GenBank/DDBJ whole genome shotgun (WGS) entry which is preliminary data.</text>
</comment>
<evidence type="ECO:0000313" key="2">
    <source>
        <dbReference type="Proteomes" id="UP000712600"/>
    </source>
</evidence>
<gene>
    <name evidence="1" type="ORF">F2Q69_00007491</name>
</gene>
<reference evidence="1" key="1">
    <citation type="submission" date="2019-12" db="EMBL/GenBank/DDBJ databases">
        <title>Genome sequencing and annotation of Brassica cretica.</title>
        <authorList>
            <person name="Studholme D.J."/>
            <person name="Sarris P."/>
        </authorList>
    </citation>
    <scope>NUCLEOTIDE SEQUENCE</scope>
    <source>
        <strain evidence="1">PFS-109/04</strain>
        <tissue evidence="1">Leaf</tissue>
    </source>
</reference>
<dbReference type="AlphaFoldDB" id="A0A8S9P833"/>
<dbReference type="EMBL" id="QGKX02001521">
    <property type="protein sequence ID" value="KAF3513744.1"/>
    <property type="molecule type" value="Genomic_DNA"/>
</dbReference>